<name>A0A835B500_9POAL</name>
<dbReference type="Proteomes" id="UP000636709">
    <property type="component" value="Unassembled WGS sequence"/>
</dbReference>
<evidence type="ECO:0000259" key="2">
    <source>
        <dbReference type="PROSITE" id="PS50144"/>
    </source>
</evidence>
<comment type="caution">
    <text evidence="3">The sequence shown here is derived from an EMBL/GenBank/DDBJ whole genome shotgun (WGS) entry which is preliminary data.</text>
</comment>
<dbReference type="InterPro" id="IPR008974">
    <property type="entry name" value="TRAF-like"/>
</dbReference>
<evidence type="ECO:0000313" key="4">
    <source>
        <dbReference type="Proteomes" id="UP000636709"/>
    </source>
</evidence>
<keyword evidence="1" id="KW-1133">Transmembrane helix</keyword>
<dbReference type="AlphaFoldDB" id="A0A835B500"/>
<dbReference type="InterPro" id="IPR002083">
    <property type="entry name" value="MATH/TRAF_dom"/>
</dbReference>
<feature type="domain" description="MATH" evidence="2">
    <location>
        <begin position="1"/>
        <end position="39"/>
    </location>
</feature>
<organism evidence="3 4">
    <name type="scientific">Digitaria exilis</name>
    <dbReference type="NCBI Taxonomy" id="1010633"/>
    <lineage>
        <taxon>Eukaryota</taxon>
        <taxon>Viridiplantae</taxon>
        <taxon>Streptophyta</taxon>
        <taxon>Embryophyta</taxon>
        <taxon>Tracheophyta</taxon>
        <taxon>Spermatophyta</taxon>
        <taxon>Magnoliopsida</taxon>
        <taxon>Liliopsida</taxon>
        <taxon>Poales</taxon>
        <taxon>Poaceae</taxon>
        <taxon>PACMAD clade</taxon>
        <taxon>Panicoideae</taxon>
        <taxon>Panicodae</taxon>
        <taxon>Paniceae</taxon>
        <taxon>Anthephorinae</taxon>
        <taxon>Digitaria</taxon>
    </lineage>
</organism>
<gene>
    <name evidence="3" type="ORF">HU200_044070</name>
</gene>
<keyword evidence="1" id="KW-0472">Membrane</keyword>
<dbReference type="EMBL" id="JACEFO010002091">
    <property type="protein sequence ID" value="KAF8685249.1"/>
    <property type="molecule type" value="Genomic_DNA"/>
</dbReference>
<dbReference type="SUPFAM" id="SSF49599">
    <property type="entry name" value="TRAF domain-like"/>
    <property type="match status" value="1"/>
</dbReference>
<feature type="transmembrane region" description="Helical" evidence="1">
    <location>
        <begin position="84"/>
        <end position="101"/>
    </location>
</feature>
<dbReference type="CDD" id="cd00121">
    <property type="entry name" value="MATH"/>
    <property type="match status" value="1"/>
</dbReference>
<dbReference type="Gene3D" id="2.60.210.10">
    <property type="entry name" value="Apoptosis, Tumor Necrosis Factor Receptor Associated Protein 2, Chain A"/>
    <property type="match status" value="1"/>
</dbReference>
<evidence type="ECO:0000313" key="3">
    <source>
        <dbReference type="EMBL" id="KAF8685249.1"/>
    </source>
</evidence>
<dbReference type="PROSITE" id="PS50144">
    <property type="entry name" value="MATH"/>
    <property type="match status" value="1"/>
</dbReference>
<reference evidence="3" key="1">
    <citation type="submission" date="2020-07" db="EMBL/GenBank/DDBJ databases">
        <title>Genome sequence and genetic diversity analysis of an under-domesticated orphan crop, white fonio (Digitaria exilis).</title>
        <authorList>
            <person name="Bennetzen J.L."/>
            <person name="Chen S."/>
            <person name="Ma X."/>
            <person name="Wang X."/>
            <person name="Yssel A.E.J."/>
            <person name="Chaluvadi S.R."/>
            <person name="Johnson M."/>
            <person name="Gangashetty P."/>
            <person name="Hamidou F."/>
            <person name="Sanogo M.D."/>
            <person name="Zwaenepoel A."/>
            <person name="Wallace J."/>
            <person name="Van De Peer Y."/>
            <person name="Van Deynze A."/>
        </authorList>
    </citation>
    <scope>NUCLEOTIDE SEQUENCE</scope>
    <source>
        <tissue evidence="3">Leaves</tissue>
    </source>
</reference>
<evidence type="ECO:0000256" key="1">
    <source>
        <dbReference type="SAM" id="Phobius"/>
    </source>
</evidence>
<proteinExistence type="predicted"/>
<keyword evidence="4" id="KW-1185">Reference proteome</keyword>
<sequence length="105" mass="11501">MGTFSEAVPSWGFERFIERKELENSPYLAGDSFSVRCDVTVYKEINGAEMAAGGVELVGTAAAEENVVVAPVPLKLRRTGVVSVRRLILFFLVALLAASWLEFMC</sequence>
<accession>A0A835B500</accession>
<protein>
    <recommendedName>
        <fullName evidence="2">MATH domain-containing protein</fullName>
    </recommendedName>
</protein>
<keyword evidence="1" id="KW-0812">Transmembrane</keyword>